<evidence type="ECO:0000256" key="1">
    <source>
        <dbReference type="ARBA" id="ARBA00023015"/>
    </source>
</evidence>
<dbReference type="EMBL" id="BANX01000014">
    <property type="protein sequence ID" value="GAC68232.1"/>
    <property type="molecule type" value="Genomic_DNA"/>
</dbReference>
<feature type="DNA-binding region" description="H-T-H motif" evidence="4">
    <location>
        <begin position="41"/>
        <end position="60"/>
    </location>
</feature>
<evidence type="ECO:0000259" key="5">
    <source>
        <dbReference type="PROSITE" id="PS50977"/>
    </source>
</evidence>
<dbReference type="InterPro" id="IPR009057">
    <property type="entry name" value="Homeodomain-like_sf"/>
</dbReference>
<keyword evidence="3" id="KW-0804">Transcription</keyword>
<protein>
    <submittedName>
        <fullName evidence="6">Putative TetR family transcriptional regulator</fullName>
    </submittedName>
</protein>
<comment type="caution">
    <text evidence="6">The sequence shown here is derived from an EMBL/GenBank/DDBJ whole genome shotgun (WGS) entry which is preliminary data.</text>
</comment>
<keyword evidence="2 4" id="KW-0238">DNA-binding</keyword>
<dbReference type="Gene3D" id="1.10.357.10">
    <property type="entry name" value="Tetracycline Repressor, domain 2"/>
    <property type="match status" value="1"/>
</dbReference>
<evidence type="ECO:0000256" key="2">
    <source>
        <dbReference type="ARBA" id="ARBA00023125"/>
    </source>
</evidence>
<proteinExistence type="predicted"/>
<dbReference type="STRING" id="1223545.GS4_14_00630"/>
<dbReference type="Proteomes" id="UP000011666">
    <property type="component" value="Unassembled WGS sequence"/>
</dbReference>
<sequence length="207" mass="23421">MSVKERTYAGVTLNARREERRIRFLDAGLAVFGDHGYRDTSVSAICTAANLARAHFYEQFGDREELLLAVYDRIQEQSRVAVIEALANHQSDDIAARTRAGLQAYARSIGEDPRRAAVSFVEIVGVSAAVEKHRLDQRDQWRSFIRVEMTRYLGDDYEPPGGWAVATTALIGALMALVEQWATTKRARQRRLEDLTEVLTRFTLSLF</sequence>
<dbReference type="AlphaFoldDB" id="M0QLE7"/>
<dbReference type="PROSITE" id="PS50977">
    <property type="entry name" value="HTH_TETR_2"/>
    <property type="match status" value="1"/>
</dbReference>
<evidence type="ECO:0000256" key="4">
    <source>
        <dbReference type="PROSITE-ProRule" id="PRU00335"/>
    </source>
</evidence>
<keyword evidence="7" id="KW-1185">Reference proteome</keyword>
<dbReference type="SUPFAM" id="SSF46689">
    <property type="entry name" value="Homeodomain-like"/>
    <property type="match status" value="1"/>
</dbReference>
<keyword evidence="1" id="KW-0805">Transcription regulation</keyword>
<accession>M0QLE7</accession>
<dbReference type="OrthoDB" id="4331447at2"/>
<gene>
    <name evidence="6" type="ORF">GS4_14_00630</name>
</gene>
<dbReference type="RefSeq" id="WP_007620202.1">
    <property type="nucleotide sequence ID" value="NZ_BANX01000014.1"/>
</dbReference>
<dbReference type="eggNOG" id="COG1309">
    <property type="taxonomic scope" value="Bacteria"/>
</dbReference>
<name>M0QLE7_9ACTN</name>
<dbReference type="GO" id="GO:0003677">
    <property type="term" value="F:DNA binding"/>
    <property type="evidence" value="ECO:0007669"/>
    <property type="project" value="UniProtKB-UniRule"/>
</dbReference>
<reference evidence="6 7" key="1">
    <citation type="submission" date="2013-01" db="EMBL/GenBank/DDBJ databases">
        <title>Whole genome shotgun sequence of Gordonia soli NBRC 108243.</title>
        <authorList>
            <person name="Isaki-Nakamura S."/>
            <person name="Hosoyama A."/>
            <person name="Tsuchikane K."/>
            <person name="Ando Y."/>
            <person name="Baba S."/>
            <person name="Ohji S."/>
            <person name="Hamada M."/>
            <person name="Tamura T."/>
            <person name="Yamazoe A."/>
            <person name="Yamazaki S."/>
            <person name="Fujita N."/>
        </authorList>
    </citation>
    <scope>NUCLEOTIDE SEQUENCE [LARGE SCALE GENOMIC DNA]</scope>
    <source>
        <strain evidence="6 7">NBRC 108243</strain>
    </source>
</reference>
<dbReference type="PANTHER" id="PTHR47506">
    <property type="entry name" value="TRANSCRIPTIONAL REGULATORY PROTEIN"/>
    <property type="match status" value="1"/>
</dbReference>
<organism evidence="6 7">
    <name type="scientific">Gordonia soli NBRC 108243</name>
    <dbReference type="NCBI Taxonomy" id="1223545"/>
    <lineage>
        <taxon>Bacteria</taxon>
        <taxon>Bacillati</taxon>
        <taxon>Actinomycetota</taxon>
        <taxon>Actinomycetes</taxon>
        <taxon>Mycobacteriales</taxon>
        <taxon>Gordoniaceae</taxon>
        <taxon>Gordonia</taxon>
    </lineage>
</organism>
<dbReference type="Pfam" id="PF00440">
    <property type="entry name" value="TetR_N"/>
    <property type="match status" value="1"/>
</dbReference>
<dbReference type="InterPro" id="IPR001647">
    <property type="entry name" value="HTH_TetR"/>
</dbReference>
<dbReference type="PANTHER" id="PTHR47506:SF1">
    <property type="entry name" value="HTH-TYPE TRANSCRIPTIONAL REGULATOR YJDC"/>
    <property type="match status" value="1"/>
</dbReference>
<feature type="domain" description="HTH tetR-type" evidence="5">
    <location>
        <begin position="18"/>
        <end position="78"/>
    </location>
</feature>
<evidence type="ECO:0000313" key="7">
    <source>
        <dbReference type="Proteomes" id="UP000011666"/>
    </source>
</evidence>
<evidence type="ECO:0000313" key="6">
    <source>
        <dbReference type="EMBL" id="GAC68232.1"/>
    </source>
</evidence>
<evidence type="ECO:0000256" key="3">
    <source>
        <dbReference type="ARBA" id="ARBA00023163"/>
    </source>
</evidence>